<feature type="transmembrane region" description="Helical" evidence="6">
    <location>
        <begin position="118"/>
        <end position="141"/>
    </location>
</feature>
<feature type="transmembrane region" description="Helical" evidence="6">
    <location>
        <begin position="176"/>
        <end position="196"/>
    </location>
</feature>
<dbReference type="PANTHER" id="PTHR36115">
    <property type="entry name" value="PROLINE-RICH ANTIGEN HOMOLOG-RELATED"/>
    <property type="match status" value="1"/>
</dbReference>
<feature type="transmembrane region" description="Helical" evidence="6">
    <location>
        <begin position="48"/>
        <end position="67"/>
    </location>
</feature>
<evidence type="ECO:0000256" key="4">
    <source>
        <dbReference type="ARBA" id="ARBA00022989"/>
    </source>
</evidence>
<keyword evidence="3 6" id="KW-0812">Transmembrane</keyword>
<keyword evidence="9" id="KW-1185">Reference proteome</keyword>
<dbReference type="EMBL" id="QNUH01000003">
    <property type="protein sequence ID" value="REC79614.1"/>
    <property type="molecule type" value="Genomic_DNA"/>
</dbReference>
<evidence type="ECO:0000256" key="1">
    <source>
        <dbReference type="ARBA" id="ARBA00004651"/>
    </source>
</evidence>
<proteinExistence type="predicted"/>
<dbReference type="RefSeq" id="WP_116010867.1">
    <property type="nucleotide sequence ID" value="NZ_QNUH01000003.1"/>
</dbReference>
<keyword evidence="5 6" id="KW-0472">Membrane</keyword>
<evidence type="ECO:0000256" key="6">
    <source>
        <dbReference type="SAM" id="Phobius"/>
    </source>
</evidence>
<evidence type="ECO:0000256" key="5">
    <source>
        <dbReference type="ARBA" id="ARBA00023136"/>
    </source>
</evidence>
<evidence type="ECO:0000256" key="3">
    <source>
        <dbReference type="ARBA" id="ARBA00022692"/>
    </source>
</evidence>
<keyword evidence="4 6" id="KW-1133">Transmembrane helix</keyword>
<dbReference type="InterPro" id="IPR051791">
    <property type="entry name" value="Pra-immunoreactive"/>
</dbReference>
<dbReference type="OrthoDB" id="1143858at2"/>
<evidence type="ECO:0000313" key="8">
    <source>
        <dbReference type="EMBL" id="REC79614.1"/>
    </source>
</evidence>
<name>A0A3D9DNN5_9FLAO</name>
<organism evidence="8 9">
    <name type="scientific">Chryseobacterium elymi</name>
    <dbReference type="NCBI Taxonomy" id="395936"/>
    <lineage>
        <taxon>Bacteria</taxon>
        <taxon>Pseudomonadati</taxon>
        <taxon>Bacteroidota</taxon>
        <taxon>Flavobacteriia</taxon>
        <taxon>Flavobacteriales</taxon>
        <taxon>Weeksellaceae</taxon>
        <taxon>Chryseobacterium group</taxon>
        <taxon>Chryseobacterium</taxon>
    </lineage>
</organism>
<keyword evidence="2" id="KW-1003">Cell membrane</keyword>
<accession>A0A3D9DNN5</accession>
<feature type="transmembrane region" description="Helical" evidence="6">
    <location>
        <begin position="12"/>
        <end position="33"/>
    </location>
</feature>
<dbReference type="AlphaFoldDB" id="A0A3D9DNN5"/>
<evidence type="ECO:0000313" key="9">
    <source>
        <dbReference type="Proteomes" id="UP000257030"/>
    </source>
</evidence>
<feature type="domain" description="RDD" evidence="7">
    <location>
        <begin position="8"/>
        <end position="155"/>
    </location>
</feature>
<dbReference type="InterPro" id="IPR010432">
    <property type="entry name" value="RDD"/>
</dbReference>
<reference evidence="8 9" key="1">
    <citation type="journal article" date="2010" name="Syst. Appl. Microbiol.">
        <title>Four new species of Chryseobacterium from the rhizosphere of coastal sand dune plants, Chryseobacterium elymi sp. nov., Chryseobacterium hagamense sp. nov., Chryseobacterium lathyri sp. nov. and Chryseobacterium rhizosphaerae sp. nov.</title>
        <authorList>
            <person name="Cho S.H."/>
            <person name="Lee K.S."/>
            <person name="Shin D.S."/>
            <person name="Han J.H."/>
            <person name="Park K.S."/>
            <person name="Lee C.H."/>
            <person name="Park K.H."/>
            <person name="Kim S.B."/>
        </authorList>
    </citation>
    <scope>NUCLEOTIDE SEQUENCE [LARGE SCALE GENOMIC DNA]</scope>
    <source>
        <strain evidence="8 9">KCTC 22547</strain>
    </source>
</reference>
<evidence type="ECO:0000259" key="7">
    <source>
        <dbReference type="Pfam" id="PF06271"/>
    </source>
</evidence>
<comment type="subcellular location">
    <subcellularLocation>
        <location evidence="1">Cell membrane</location>
        <topology evidence="1">Multi-pass membrane protein</topology>
    </subcellularLocation>
</comment>
<dbReference type="Proteomes" id="UP000257030">
    <property type="component" value="Unassembled WGS sequence"/>
</dbReference>
<comment type="caution">
    <text evidence="8">The sequence shown here is derived from an EMBL/GenBank/DDBJ whole genome shotgun (WGS) entry which is preliminary data.</text>
</comment>
<gene>
    <name evidence="8" type="ORF">DRF60_04160</name>
</gene>
<dbReference type="Pfam" id="PF06271">
    <property type="entry name" value="RDD"/>
    <property type="match status" value="1"/>
</dbReference>
<dbReference type="GO" id="GO:0005886">
    <property type="term" value="C:plasma membrane"/>
    <property type="evidence" value="ECO:0007669"/>
    <property type="project" value="UniProtKB-SubCell"/>
</dbReference>
<protein>
    <recommendedName>
        <fullName evidence="7">RDD domain-containing protein</fullName>
    </recommendedName>
</protein>
<sequence>MKNNLFLSGFWARIWALLIDSLILGIIGFILGFTFENFFISMGESAKLIGWIISLAYFTILNSELNNGQTMGKKLMKIQVTNIEGKTVDLKTSFIRGLILTTPFFLNGFKITDTATFSVVNIIQSIIIFTLGLGIMVFYIFNKETRQSLHDIVAKTYVVQDHRNSTVTIMPQPKKLPFYITGGLLLLVIITSIYNYNSNSEIKKLLPVYEMISKQDHVSRASISMNHFSGSKQYVYTISIKTDKKQQFNGHMENDPIIKEAVETFINSNVYENDQDVLNVVIGSGFDIGIARQDYSYNVFKPIFKWRETYKL</sequence>
<evidence type="ECO:0000256" key="2">
    <source>
        <dbReference type="ARBA" id="ARBA00022475"/>
    </source>
</evidence>